<dbReference type="CDD" id="cd02869">
    <property type="entry name" value="PseudoU_synth_RluA_like"/>
    <property type="match status" value="1"/>
</dbReference>
<dbReference type="Gene3D" id="3.30.2350.10">
    <property type="entry name" value="Pseudouridine synthase"/>
    <property type="match status" value="1"/>
</dbReference>
<comment type="similarity">
    <text evidence="1">Belongs to the pseudouridine synthase RluA family.</text>
</comment>
<dbReference type="GO" id="GO:0016853">
    <property type="term" value="F:isomerase activity"/>
    <property type="evidence" value="ECO:0007669"/>
    <property type="project" value="UniProtKB-KW"/>
</dbReference>
<dbReference type="RefSeq" id="WP_377579839.1">
    <property type="nucleotide sequence ID" value="NZ_JBHTKA010000004.1"/>
</dbReference>
<gene>
    <name evidence="3" type="ORF">ACFQ21_13965</name>
</gene>
<dbReference type="PANTHER" id="PTHR21600:SF87">
    <property type="entry name" value="RNA PSEUDOURIDYLATE SYNTHASE DOMAIN-CONTAINING PROTEIN 1"/>
    <property type="match status" value="1"/>
</dbReference>
<evidence type="ECO:0000313" key="3">
    <source>
        <dbReference type="EMBL" id="MFD1000425.1"/>
    </source>
</evidence>
<dbReference type="InterPro" id="IPR050188">
    <property type="entry name" value="RluA_PseudoU_synthase"/>
</dbReference>
<keyword evidence="4" id="KW-1185">Reference proteome</keyword>
<evidence type="ECO:0000259" key="2">
    <source>
        <dbReference type="Pfam" id="PF00849"/>
    </source>
</evidence>
<dbReference type="Proteomes" id="UP001597112">
    <property type="component" value="Unassembled WGS sequence"/>
</dbReference>
<protein>
    <submittedName>
        <fullName evidence="3">RluA family pseudouridine synthase</fullName>
        <ecNumber evidence="3">5.4.99.-</ecNumber>
    </submittedName>
</protein>
<keyword evidence="3" id="KW-0413">Isomerase</keyword>
<name>A0ABW3K4P1_9BACT</name>
<sequence length="239" mass="27317">MKAAKINLEELILFEDEDFILINKPPFVATLEDRNSKVNLLGLAREYVDTAQVCHRLDKDTSGVLAIAKNPEAYRHMSLQFEKREVTKIYHAVADGIHNFKDELVDLPILKQDDGIVKISRREGKQAQTYFTSIKSYKLHTLVECRPITGRMHQIRIHLSTLKASITGDELYGGKPFFLSSVKRGFNLKKQTEEQPIMKRMALHAYSLTFADMKGNTQKIEAPYPKDLQALVKQLEINS</sequence>
<feature type="domain" description="Pseudouridine synthase RsuA/RluA-like" evidence="2">
    <location>
        <begin position="18"/>
        <end position="160"/>
    </location>
</feature>
<dbReference type="SUPFAM" id="SSF55120">
    <property type="entry name" value="Pseudouridine synthase"/>
    <property type="match status" value="1"/>
</dbReference>
<organism evidence="3 4">
    <name type="scientific">Ohtaekwangia kribbensis</name>
    <dbReference type="NCBI Taxonomy" id="688913"/>
    <lineage>
        <taxon>Bacteria</taxon>
        <taxon>Pseudomonadati</taxon>
        <taxon>Bacteroidota</taxon>
        <taxon>Cytophagia</taxon>
        <taxon>Cytophagales</taxon>
        <taxon>Fulvivirgaceae</taxon>
        <taxon>Ohtaekwangia</taxon>
    </lineage>
</organism>
<dbReference type="EC" id="5.4.99.-" evidence="3"/>
<reference evidence="4" key="1">
    <citation type="journal article" date="2019" name="Int. J. Syst. Evol. Microbiol.">
        <title>The Global Catalogue of Microorganisms (GCM) 10K type strain sequencing project: providing services to taxonomists for standard genome sequencing and annotation.</title>
        <authorList>
            <consortium name="The Broad Institute Genomics Platform"/>
            <consortium name="The Broad Institute Genome Sequencing Center for Infectious Disease"/>
            <person name="Wu L."/>
            <person name="Ma J."/>
        </authorList>
    </citation>
    <scope>NUCLEOTIDE SEQUENCE [LARGE SCALE GENOMIC DNA]</scope>
    <source>
        <strain evidence="4">CCUG 58938</strain>
    </source>
</reference>
<evidence type="ECO:0000313" key="4">
    <source>
        <dbReference type="Proteomes" id="UP001597112"/>
    </source>
</evidence>
<dbReference type="InterPro" id="IPR006145">
    <property type="entry name" value="PsdUridine_synth_RsuA/RluA"/>
</dbReference>
<proteinExistence type="inferred from homology"/>
<accession>A0ABW3K4P1</accession>
<dbReference type="Pfam" id="PF00849">
    <property type="entry name" value="PseudoU_synth_2"/>
    <property type="match status" value="1"/>
</dbReference>
<evidence type="ECO:0000256" key="1">
    <source>
        <dbReference type="ARBA" id="ARBA00010876"/>
    </source>
</evidence>
<comment type="caution">
    <text evidence="3">The sequence shown here is derived from an EMBL/GenBank/DDBJ whole genome shotgun (WGS) entry which is preliminary data.</text>
</comment>
<dbReference type="InterPro" id="IPR020103">
    <property type="entry name" value="PsdUridine_synth_cat_dom_sf"/>
</dbReference>
<dbReference type="PANTHER" id="PTHR21600">
    <property type="entry name" value="MITOCHONDRIAL RNA PSEUDOURIDINE SYNTHASE"/>
    <property type="match status" value="1"/>
</dbReference>
<dbReference type="EMBL" id="JBHTKA010000004">
    <property type="protein sequence ID" value="MFD1000425.1"/>
    <property type="molecule type" value="Genomic_DNA"/>
</dbReference>